<gene>
    <name evidence="8" type="primary">rnfE</name>
    <name evidence="9" type="ORF">SAMN05216508_10390</name>
</gene>
<dbReference type="PANTHER" id="PTHR30586">
    <property type="entry name" value="ELECTRON TRANSPORT COMPLEX PROTEIN RNFE"/>
    <property type="match status" value="1"/>
</dbReference>
<keyword evidence="7 8" id="KW-0472">Membrane</keyword>
<comment type="function">
    <text evidence="8">Part of a membrane-bound complex that couples electron transfer with translocation of ions across the membrane.</text>
</comment>
<dbReference type="Pfam" id="PF02508">
    <property type="entry name" value="Rnf-Nqr"/>
    <property type="match status" value="1"/>
</dbReference>
<keyword evidence="2 8" id="KW-0813">Transport</keyword>
<dbReference type="NCBIfam" id="NF009070">
    <property type="entry name" value="PRK12405.1"/>
    <property type="match status" value="1"/>
</dbReference>
<dbReference type="OrthoDB" id="9790976at2"/>
<keyword evidence="3 8" id="KW-0812">Transmembrane</keyword>
<feature type="transmembrane region" description="Helical" evidence="8">
    <location>
        <begin position="174"/>
        <end position="195"/>
    </location>
</feature>
<dbReference type="PIRSF" id="PIRSF006102">
    <property type="entry name" value="NQR_DE"/>
    <property type="match status" value="1"/>
</dbReference>
<sequence>MAKESKLRYLTNGLIKENPSLVLVLGTCPTLATTSSVQNGIGMGLSTMAVLICANIVISMLRKVIPDKVRIPCYIVVIAGFVTVVQLLLQAYVQALYAALGLYIPLIVVNCIILGRAEMFANKHGIVDSALDGIGMGLGFTLTLTIMGSIRELIGAGTWLGIPVLSKFIPGMGIFNLAPGGFFVFALVMASVHYLTRDKSKIRETVGETDLFREAQELKQKKKEA</sequence>
<evidence type="ECO:0000256" key="1">
    <source>
        <dbReference type="ARBA" id="ARBA00004127"/>
    </source>
</evidence>
<dbReference type="GO" id="GO:0005886">
    <property type="term" value="C:plasma membrane"/>
    <property type="evidence" value="ECO:0007669"/>
    <property type="project" value="UniProtKB-SubCell"/>
</dbReference>
<dbReference type="GO" id="GO:0022900">
    <property type="term" value="P:electron transport chain"/>
    <property type="evidence" value="ECO:0007669"/>
    <property type="project" value="UniProtKB-UniRule"/>
</dbReference>
<dbReference type="STRING" id="155865.SAMN05216515_10390"/>
<protein>
    <recommendedName>
        <fullName evidence="8">Ion-translocating oxidoreductase complex subunit E</fullName>
        <ecNumber evidence="8">7.-.-.-</ecNumber>
    </recommendedName>
    <alternativeName>
        <fullName evidence="8">Rnf electron transport complex subunit E</fullName>
    </alternativeName>
</protein>
<dbReference type="GO" id="GO:0012505">
    <property type="term" value="C:endomembrane system"/>
    <property type="evidence" value="ECO:0007669"/>
    <property type="project" value="UniProtKB-SubCell"/>
</dbReference>
<organism evidence="9 10">
    <name type="scientific">Eubacterium pyruvativorans</name>
    <dbReference type="NCBI Taxonomy" id="155865"/>
    <lineage>
        <taxon>Bacteria</taxon>
        <taxon>Bacillati</taxon>
        <taxon>Bacillota</taxon>
        <taxon>Clostridia</taxon>
        <taxon>Eubacteriales</taxon>
        <taxon>Eubacteriaceae</taxon>
        <taxon>Eubacterium</taxon>
    </lineage>
</organism>
<dbReference type="PANTHER" id="PTHR30586:SF0">
    <property type="entry name" value="ION-TRANSLOCATING OXIDOREDUCTASE COMPLEX SUBUNIT E"/>
    <property type="match status" value="1"/>
</dbReference>
<comment type="subunit">
    <text evidence="8">The complex is composed of six subunits: RnfA, RnfB, RnfC, RnfD, RnfE and RnfG.</text>
</comment>
<dbReference type="AlphaFoldDB" id="A0A1I7FQV2"/>
<dbReference type="HAMAP" id="MF_00478">
    <property type="entry name" value="RsxE_RnfE"/>
    <property type="match status" value="1"/>
</dbReference>
<dbReference type="InterPro" id="IPR003667">
    <property type="entry name" value="NqrDE/RnfAE"/>
</dbReference>
<feature type="transmembrane region" description="Helical" evidence="8">
    <location>
        <begin position="136"/>
        <end position="162"/>
    </location>
</feature>
<keyword evidence="6 8" id="KW-1133">Transmembrane helix</keyword>
<keyword evidence="10" id="KW-1185">Reference proteome</keyword>
<dbReference type="Proteomes" id="UP000198817">
    <property type="component" value="Unassembled WGS sequence"/>
</dbReference>
<proteinExistence type="inferred from homology"/>
<feature type="transmembrane region" description="Helical" evidence="8">
    <location>
        <begin position="73"/>
        <end position="89"/>
    </location>
</feature>
<feature type="transmembrane region" description="Helical" evidence="8">
    <location>
        <begin position="95"/>
        <end position="115"/>
    </location>
</feature>
<dbReference type="EC" id="7.-.-.-" evidence="8"/>
<evidence type="ECO:0000256" key="7">
    <source>
        <dbReference type="ARBA" id="ARBA00023136"/>
    </source>
</evidence>
<keyword evidence="8" id="KW-1003">Cell membrane</keyword>
<evidence type="ECO:0000256" key="6">
    <source>
        <dbReference type="ARBA" id="ARBA00022989"/>
    </source>
</evidence>
<evidence type="ECO:0000256" key="8">
    <source>
        <dbReference type="HAMAP-Rule" id="MF_00478"/>
    </source>
</evidence>
<dbReference type="NCBIfam" id="TIGR01948">
    <property type="entry name" value="rnfE"/>
    <property type="match status" value="1"/>
</dbReference>
<keyword evidence="5 8" id="KW-0249">Electron transport</keyword>
<comment type="subcellular location">
    <subcellularLocation>
        <location evidence="8">Cell membrane</location>
        <topology evidence="8">Multi-pass membrane protein</topology>
    </subcellularLocation>
    <subcellularLocation>
        <location evidence="1">Endomembrane system</location>
        <topology evidence="1">Multi-pass membrane protein</topology>
    </subcellularLocation>
</comment>
<accession>A0A1I7FQV2</accession>
<evidence type="ECO:0000256" key="3">
    <source>
        <dbReference type="ARBA" id="ARBA00022692"/>
    </source>
</evidence>
<evidence type="ECO:0000256" key="4">
    <source>
        <dbReference type="ARBA" id="ARBA00022967"/>
    </source>
</evidence>
<dbReference type="InterPro" id="IPR010968">
    <property type="entry name" value="RnfE"/>
</dbReference>
<comment type="similarity">
    <text evidence="8">Belongs to the NqrDE/RnfAE family.</text>
</comment>
<dbReference type="RefSeq" id="WP_090470100.1">
    <property type="nucleotide sequence ID" value="NZ_CACVNK010000044.1"/>
</dbReference>
<evidence type="ECO:0000256" key="5">
    <source>
        <dbReference type="ARBA" id="ARBA00022982"/>
    </source>
</evidence>
<dbReference type="EMBL" id="FPBT01000003">
    <property type="protein sequence ID" value="SFU38592.1"/>
    <property type="molecule type" value="Genomic_DNA"/>
</dbReference>
<evidence type="ECO:0000313" key="9">
    <source>
        <dbReference type="EMBL" id="SFU38592.1"/>
    </source>
</evidence>
<feature type="transmembrane region" description="Helical" evidence="8">
    <location>
        <begin position="41"/>
        <end position="61"/>
    </location>
</feature>
<reference evidence="9 10" key="1">
    <citation type="submission" date="2016-10" db="EMBL/GenBank/DDBJ databases">
        <authorList>
            <person name="de Groot N.N."/>
        </authorList>
    </citation>
    <scope>NUCLEOTIDE SEQUENCE [LARGE SCALE GENOMIC DNA]</scope>
    <source>
        <strain evidence="9 10">KHGC13</strain>
    </source>
</reference>
<keyword evidence="4 8" id="KW-1278">Translocase</keyword>
<name>A0A1I7FQV2_9FIRM</name>
<evidence type="ECO:0000256" key="2">
    <source>
        <dbReference type="ARBA" id="ARBA00022448"/>
    </source>
</evidence>
<evidence type="ECO:0000313" key="10">
    <source>
        <dbReference type="Proteomes" id="UP000198817"/>
    </source>
</evidence>